<proteinExistence type="predicted"/>
<dbReference type="Proteomes" id="UP000266673">
    <property type="component" value="Unassembled WGS sequence"/>
</dbReference>
<evidence type="ECO:0000313" key="2">
    <source>
        <dbReference type="EMBL" id="RIB12527.1"/>
    </source>
</evidence>
<evidence type="ECO:0000256" key="1">
    <source>
        <dbReference type="SAM" id="SignalP"/>
    </source>
</evidence>
<feature type="chain" id="PRO_5017287557" evidence="1">
    <location>
        <begin position="23"/>
        <end position="152"/>
    </location>
</feature>
<feature type="signal peptide" evidence="1">
    <location>
        <begin position="1"/>
        <end position="22"/>
    </location>
</feature>
<dbReference type="OrthoDB" id="2437665at2759"/>
<comment type="caution">
    <text evidence="2">The sequence shown here is derived from an EMBL/GenBank/DDBJ whole genome shotgun (WGS) entry which is preliminary data.</text>
</comment>
<name>A0A397UTN4_9GLOM</name>
<accession>A0A397UTN4</accession>
<dbReference type="AlphaFoldDB" id="A0A397UTN4"/>
<gene>
    <name evidence="2" type="ORF">C2G38_2200447</name>
</gene>
<evidence type="ECO:0000313" key="3">
    <source>
        <dbReference type="Proteomes" id="UP000266673"/>
    </source>
</evidence>
<organism evidence="2 3">
    <name type="scientific">Gigaspora rosea</name>
    <dbReference type="NCBI Taxonomy" id="44941"/>
    <lineage>
        <taxon>Eukaryota</taxon>
        <taxon>Fungi</taxon>
        <taxon>Fungi incertae sedis</taxon>
        <taxon>Mucoromycota</taxon>
        <taxon>Glomeromycotina</taxon>
        <taxon>Glomeromycetes</taxon>
        <taxon>Diversisporales</taxon>
        <taxon>Gigasporaceae</taxon>
        <taxon>Gigaspora</taxon>
    </lineage>
</organism>
<keyword evidence="1" id="KW-0732">Signal</keyword>
<dbReference type="EMBL" id="QKWP01001016">
    <property type="protein sequence ID" value="RIB12527.1"/>
    <property type="molecule type" value="Genomic_DNA"/>
</dbReference>
<reference evidence="2 3" key="1">
    <citation type="submission" date="2018-06" db="EMBL/GenBank/DDBJ databases">
        <title>Comparative genomics reveals the genomic features of Rhizophagus irregularis, R. cerebriforme, R. diaphanum and Gigaspora rosea, and their symbiotic lifestyle signature.</title>
        <authorList>
            <person name="Morin E."/>
            <person name="San Clemente H."/>
            <person name="Chen E.C.H."/>
            <person name="De La Providencia I."/>
            <person name="Hainaut M."/>
            <person name="Kuo A."/>
            <person name="Kohler A."/>
            <person name="Murat C."/>
            <person name="Tang N."/>
            <person name="Roy S."/>
            <person name="Loubradou J."/>
            <person name="Henrissat B."/>
            <person name="Grigoriev I.V."/>
            <person name="Corradi N."/>
            <person name="Roux C."/>
            <person name="Martin F.M."/>
        </authorList>
    </citation>
    <scope>NUCLEOTIDE SEQUENCE [LARGE SCALE GENOMIC DNA]</scope>
    <source>
        <strain evidence="2 3">DAOM 194757</strain>
    </source>
</reference>
<protein>
    <submittedName>
        <fullName evidence="2">Uncharacterized protein</fullName>
    </submittedName>
</protein>
<keyword evidence="3" id="KW-1185">Reference proteome</keyword>
<sequence length="152" mass="17391">MPGVLLLCEDVTWLFLSLQVSGGSSRFDQDVSVLALYEDNAWLFISFTRCLTGGTSGFLKVISDFTADITFSLPPNLYSEQLRFMELTFNSEHFMRHQVPNLDPSQEFLESDHELVNLPQEVMNSLHNVEESDQGLRNSFQELMNFPQINSF</sequence>